<gene>
    <name evidence="1" type="ORF">BDN72DRAFT_883985</name>
</gene>
<accession>A0ACD3A0Z5</accession>
<sequence length="166" mass="19226">MTVLDLVRGVLVKVTATFFNAKPKHTTFAPDVWNLWWRLLGYKRVIRRFYYHFPYHFPTTNVATGNVKLAFPNWTKVIRRTLQHATRKPNHHHELTTSRPGRPSHAQEPPISRTLSNDGVFQAILRRILPCRSSGSLPECGGGESKRKKHEPQQLRALTRQDQRAL</sequence>
<dbReference type="Proteomes" id="UP000308600">
    <property type="component" value="Unassembled WGS sequence"/>
</dbReference>
<keyword evidence="2" id="KW-1185">Reference proteome</keyword>
<organism evidence="1 2">
    <name type="scientific">Pluteus cervinus</name>
    <dbReference type="NCBI Taxonomy" id="181527"/>
    <lineage>
        <taxon>Eukaryota</taxon>
        <taxon>Fungi</taxon>
        <taxon>Dikarya</taxon>
        <taxon>Basidiomycota</taxon>
        <taxon>Agaricomycotina</taxon>
        <taxon>Agaricomycetes</taxon>
        <taxon>Agaricomycetidae</taxon>
        <taxon>Agaricales</taxon>
        <taxon>Pluteineae</taxon>
        <taxon>Pluteaceae</taxon>
        <taxon>Pluteus</taxon>
    </lineage>
</organism>
<evidence type="ECO:0000313" key="1">
    <source>
        <dbReference type="EMBL" id="TFK59372.1"/>
    </source>
</evidence>
<protein>
    <submittedName>
        <fullName evidence="1">Uncharacterized protein</fullName>
    </submittedName>
</protein>
<proteinExistence type="predicted"/>
<reference evidence="1 2" key="1">
    <citation type="journal article" date="2019" name="Nat. Ecol. Evol.">
        <title>Megaphylogeny resolves global patterns of mushroom evolution.</title>
        <authorList>
            <person name="Varga T."/>
            <person name="Krizsan K."/>
            <person name="Foldi C."/>
            <person name="Dima B."/>
            <person name="Sanchez-Garcia M."/>
            <person name="Sanchez-Ramirez S."/>
            <person name="Szollosi G.J."/>
            <person name="Szarkandi J.G."/>
            <person name="Papp V."/>
            <person name="Albert L."/>
            <person name="Andreopoulos W."/>
            <person name="Angelini C."/>
            <person name="Antonin V."/>
            <person name="Barry K.W."/>
            <person name="Bougher N.L."/>
            <person name="Buchanan P."/>
            <person name="Buyck B."/>
            <person name="Bense V."/>
            <person name="Catcheside P."/>
            <person name="Chovatia M."/>
            <person name="Cooper J."/>
            <person name="Damon W."/>
            <person name="Desjardin D."/>
            <person name="Finy P."/>
            <person name="Geml J."/>
            <person name="Haridas S."/>
            <person name="Hughes K."/>
            <person name="Justo A."/>
            <person name="Karasinski D."/>
            <person name="Kautmanova I."/>
            <person name="Kiss B."/>
            <person name="Kocsube S."/>
            <person name="Kotiranta H."/>
            <person name="LaButti K.M."/>
            <person name="Lechner B.E."/>
            <person name="Liimatainen K."/>
            <person name="Lipzen A."/>
            <person name="Lukacs Z."/>
            <person name="Mihaltcheva S."/>
            <person name="Morgado L.N."/>
            <person name="Niskanen T."/>
            <person name="Noordeloos M.E."/>
            <person name="Ohm R.A."/>
            <person name="Ortiz-Santana B."/>
            <person name="Ovrebo C."/>
            <person name="Racz N."/>
            <person name="Riley R."/>
            <person name="Savchenko A."/>
            <person name="Shiryaev A."/>
            <person name="Soop K."/>
            <person name="Spirin V."/>
            <person name="Szebenyi C."/>
            <person name="Tomsovsky M."/>
            <person name="Tulloss R.E."/>
            <person name="Uehling J."/>
            <person name="Grigoriev I.V."/>
            <person name="Vagvolgyi C."/>
            <person name="Papp T."/>
            <person name="Martin F.M."/>
            <person name="Miettinen O."/>
            <person name="Hibbett D.S."/>
            <person name="Nagy L.G."/>
        </authorList>
    </citation>
    <scope>NUCLEOTIDE SEQUENCE [LARGE SCALE GENOMIC DNA]</scope>
    <source>
        <strain evidence="1 2">NL-1719</strain>
    </source>
</reference>
<name>A0ACD3A0Z5_9AGAR</name>
<evidence type="ECO:0000313" key="2">
    <source>
        <dbReference type="Proteomes" id="UP000308600"/>
    </source>
</evidence>
<dbReference type="EMBL" id="ML208998">
    <property type="protein sequence ID" value="TFK59372.1"/>
    <property type="molecule type" value="Genomic_DNA"/>
</dbReference>